<feature type="binding site" evidence="9">
    <location>
        <position position="391"/>
    </location>
    <ligand>
        <name>(2R)-2-phosphoglycerate</name>
        <dbReference type="ChEBI" id="CHEBI:58289"/>
    </ligand>
</feature>
<feature type="active site" description="Proton donor" evidence="9">
    <location>
        <position position="210"/>
    </location>
</feature>
<dbReference type="EC" id="4.2.1.11" evidence="3 9"/>
<dbReference type="InterPro" id="IPR000941">
    <property type="entry name" value="Enolase"/>
</dbReference>
<comment type="catalytic activity">
    <reaction evidence="9">
        <text>(2R)-2-phosphoglycerate = phosphoenolpyruvate + H2O</text>
        <dbReference type="Rhea" id="RHEA:10164"/>
        <dbReference type="ChEBI" id="CHEBI:15377"/>
        <dbReference type="ChEBI" id="CHEBI:58289"/>
        <dbReference type="ChEBI" id="CHEBI:58702"/>
        <dbReference type="EC" id="4.2.1.11"/>
    </reaction>
</comment>
<dbReference type="InterPro" id="IPR020809">
    <property type="entry name" value="Enolase_CS"/>
</dbReference>
<dbReference type="InterPro" id="IPR029017">
    <property type="entry name" value="Enolase-like_N"/>
</dbReference>
<dbReference type="PANTHER" id="PTHR11902">
    <property type="entry name" value="ENOLASE"/>
    <property type="match status" value="1"/>
</dbReference>
<feature type="domain" description="Enolase N-terminal" evidence="11">
    <location>
        <begin position="5"/>
        <end position="135"/>
    </location>
</feature>
<dbReference type="RefSeq" id="WP_338248414.1">
    <property type="nucleotide sequence ID" value="NZ_BSRI01000001.1"/>
</dbReference>
<feature type="active site" description="Proton acceptor" evidence="9">
    <location>
        <position position="340"/>
    </location>
</feature>
<evidence type="ECO:0000256" key="4">
    <source>
        <dbReference type="ARBA" id="ARBA00017068"/>
    </source>
</evidence>
<feature type="domain" description="Enolase C-terminal TIM barrel" evidence="10">
    <location>
        <begin position="143"/>
        <end position="417"/>
    </location>
</feature>
<dbReference type="Pfam" id="PF00113">
    <property type="entry name" value="Enolase_C"/>
    <property type="match status" value="1"/>
</dbReference>
<dbReference type="SUPFAM" id="SSF54826">
    <property type="entry name" value="Enolase N-terminal domain-like"/>
    <property type="match status" value="1"/>
</dbReference>
<evidence type="ECO:0000259" key="10">
    <source>
        <dbReference type="SMART" id="SM01192"/>
    </source>
</evidence>
<comment type="pathway">
    <text evidence="1 9">Carbohydrate degradation; glycolysis; pyruvate from D-glyceraldehyde 3-phosphate: step 4/5.</text>
</comment>
<dbReference type="NCBIfam" id="TIGR01060">
    <property type="entry name" value="eno"/>
    <property type="match status" value="1"/>
</dbReference>
<keyword evidence="7 9" id="KW-0324">Glycolysis</keyword>
<gene>
    <name evidence="12" type="primary">eno_1</name>
    <name evidence="9" type="synonym">eno</name>
    <name evidence="12" type="ORF">KDH_15300</name>
</gene>
<keyword evidence="6 9" id="KW-0460">Magnesium</keyword>
<keyword evidence="5 9" id="KW-0964">Secreted</keyword>
<comment type="similarity">
    <text evidence="2 9">Belongs to the enolase family.</text>
</comment>
<feature type="binding site" evidence="9">
    <location>
        <position position="370"/>
    </location>
    <ligand>
        <name>(2R)-2-phosphoglycerate</name>
        <dbReference type="ChEBI" id="CHEBI:58289"/>
    </ligand>
</feature>
<dbReference type="PIRSF" id="PIRSF001400">
    <property type="entry name" value="Enolase"/>
    <property type="match status" value="1"/>
</dbReference>
<dbReference type="SFLD" id="SFLDG00178">
    <property type="entry name" value="enolase"/>
    <property type="match status" value="1"/>
</dbReference>
<keyword evidence="8 9" id="KW-0456">Lyase</keyword>
<feature type="binding site" evidence="9">
    <location>
        <position position="369"/>
    </location>
    <ligand>
        <name>(2R)-2-phosphoglycerate</name>
        <dbReference type="ChEBI" id="CHEBI:58289"/>
    </ligand>
</feature>
<dbReference type="PROSITE" id="PS00164">
    <property type="entry name" value="ENOLASE"/>
    <property type="match status" value="1"/>
</dbReference>
<protein>
    <recommendedName>
        <fullName evidence="4 9">Enolase</fullName>
        <ecNumber evidence="3 9">4.2.1.11</ecNumber>
    </recommendedName>
    <alternativeName>
        <fullName evidence="9">2-phospho-D-glycerate hydro-lyase</fullName>
    </alternativeName>
    <alternativeName>
        <fullName evidence="9">2-phosphoglycerate dehydratase</fullName>
    </alternativeName>
</protein>
<evidence type="ECO:0000256" key="2">
    <source>
        <dbReference type="ARBA" id="ARBA00009604"/>
    </source>
</evidence>
<dbReference type="CDD" id="cd03313">
    <property type="entry name" value="enolase"/>
    <property type="match status" value="1"/>
</dbReference>
<evidence type="ECO:0000256" key="6">
    <source>
        <dbReference type="ARBA" id="ARBA00022842"/>
    </source>
</evidence>
<evidence type="ECO:0000256" key="5">
    <source>
        <dbReference type="ARBA" id="ARBA00022525"/>
    </source>
</evidence>
<dbReference type="SMART" id="SM01192">
    <property type="entry name" value="Enolase_C"/>
    <property type="match status" value="1"/>
</dbReference>
<feature type="binding site" evidence="9">
    <location>
        <position position="167"/>
    </location>
    <ligand>
        <name>(2R)-2-phosphoglycerate</name>
        <dbReference type="ChEBI" id="CHEBI:58289"/>
    </ligand>
</feature>
<dbReference type="Gene3D" id="3.20.20.120">
    <property type="entry name" value="Enolase-like C-terminal domain"/>
    <property type="match status" value="1"/>
</dbReference>
<evidence type="ECO:0000256" key="8">
    <source>
        <dbReference type="ARBA" id="ARBA00023239"/>
    </source>
</evidence>
<comment type="subcellular location">
    <subcellularLocation>
        <location evidence="9">Cytoplasm</location>
    </subcellularLocation>
    <subcellularLocation>
        <location evidence="9">Secreted</location>
    </subcellularLocation>
    <subcellularLocation>
        <location evidence="9">Cell surface</location>
    </subcellularLocation>
    <text evidence="9">Fractions of enolase are present in both the cytoplasm and on the cell surface.</text>
</comment>
<evidence type="ECO:0000256" key="3">
    <source>
        <dbReference type="ARBA" id="ARBA00012058"/>
    </source>
</evidence>
<dbReference type="InterPro" id="IPR020810">
    <property type="entry name" value="Enolase_C"/>
</dbReference>
<evidence type="ECO:0000313" key="13">
    <source>
        <dbReference type="Proteomes" id="UP001344906"/>
    </source>
</evidence>
<dbReference type="InterPro" id="IPR036849">
    <property type="entry name" value="Enolase-like_C_sf"/>
</dbReference>
<evidence type="ECO:0000259" key="11">
    <source>
        <dbReference type="SMART" id="SM01193"/>
    </source>
</evidence>
<evidence type="ECO:0000256" key="7">
    <source>
        <dbReference type="ARBA" id="ARBA00023152"/>
    </source>
</evidence>
<dbReference type="Pfam" id="PF03952">
    <property type="entry name" value="Enolase_N"/>
    <property type="match status" value="1"/>
</dbReference>
<accession>A0ABQ6FQH4</accession>
<dbReference type="InterPro" id="IPR020811">
    <property type="entry name" value="Enolase_N"/>
</dbReference>
<reference evidence="12 13" key="1">
    <citation type="submission" date="2023-02" db="EMBL/GenBank/DDBJ databases">
        <title>Dictyobacter halimunensis sp. nov., a new member of the class Ktedonobacteria from forest soil in a geothermal area.</title>
        <authorList>
            <person name="Rachmania M.K."/>
            <person name="Ningsih F."/>
            <person name="Sakai Y."/>
            <person name="Yabe S."/>
            <person name="Yokota A."/>
            <person name="Sjamsuridzal W."/>
        </authorList>
    </citation>
    <scope>NUCLEOTIDE SEQUENCE [LARGE SCALE GENOMIC DNA]</scope>
    <source>
        <strain evidence="12 13">S3.2.2.5</strain>
    </source>
</reference>
<dbReference type="Gene3D" id="3.30.390.10">
    <property type="entry name" value="Enolase-like, N-terminal domain"/>
    <property type="match status" value="1"/>
</dbReference>
<keyword evidence="9" id="KW-0479">Metal-binding</keyword>
<sequence length="425" mass="46012">MTTTIKQLSAWEILDSRGRPTVKARCTLDSGATGTVSVPSGASTGAAEAHELRDNDPARYRGLGCRKAVANINGEIHKALSGRPLVGQQELDTMLIELDGTPNKSRLGANAILAVSLAFARAVAMEQQRPLYHHFADIQELSLRTLPRPTINLFSGGKHAGGQVDIQDVLLVPSAAQTMDEALAVTFAVYQSAAELTYKKYGTRSLTADEGGLAPPFPNTETMLADAVEAIEMAGYTAGKDVALAIDVASSHFFQQGQYHLDGQQLSSAAMIERLTDWSSRYPLVSIEDGLAEDDWDNWSELHNRLAAQTLILGDDFLCTNPTRIQRAIANQAANALLLKVNQIGTLSEAARSYQLAHSAGWRVTISARSGETEDNWLADLAVGWSGDQIKIGSITHGERLAKYNRLLEIENETHLPLVAWPELS</sequence>
<feature type="binding site" evidence="9">
    <location>
        <position position="340"/>
    </location>
    <ligand>
        <name>(2R)-2-phosphoglycerate</name>
        <dbReference type="ChEBI" id="CHEBI:58289"/>
    </ligand>
</feature>
<keyword evidence="9" id="KW-0963">Cytoplasm</keyword>
<comment type="caution">
    <text evidence="12">The sequence shown here is derived from an EMBL/GenBank/DDBJ whole genome shotgun (WGS) entry which is preliminary data.</text>
</comment>
<feature type="binding site" evidence="9">
    <location>
        <position position="288"/>
    </location>
    <ligand>
        <name>Mg(2+)</name>
        <dbReference type="ChEBI" id="CHEBI:18420"/>
    </ligand>
</feature>
<dbReference type="SFLD" id="SFLDS00001">
    <property type="entry name" value="Enolase"/>
    <property type="match status" value="1"/>
</dbReference>
<dbReference type="HAMAP" id="MF_00318">
    <property type="entry name" value="Enolase"/>
    <property type="match status" value="1"/>
</dbReference>
<evidence type="ECO:0000256" key="1">
    <source>
        <dbReference type="ARBA" id="ARBA00005031"/>
    </source>
</evidence>
<dbReference type="PRINTS" id="PR00148">
    <property type="entry name" value="ENOLASE"/>
</dbReference>
<feature type="binding site" evidence="9">
    <location>
        <position position="315"/>
    </location>
    <ligand>
        <name>Mg(2+)</name>
        <dbReference type="ChEBI" id="CHEBI:18420"/>
    </ligand>
</feature>
<dbReference type="PANTHER" id="PTHR11902:SF1">
    <property type="entry name" value="ENOLASE"/>
    <property type="match status" value="1"/>
</dbReference>
<dbReference type="SFLD" id="SFLDF00002">
    <property type="entry name" value="enolase"/>
    <property type="match status" value="1"/>
</dbReference>
<dbReference type="EMBL" id="BSRI01000001">
    <property type="protein sequence ID" value="GLV54683.1"/>
    <property type="molecule type" value="Genomic_DNA"/>
</dbReference>
<comment type="cofactor">
    <cofactor evidence="9">
        <name>Mg(2+)</name>
        <dbReference type="ChEBI" id="CHEBI:18420"/>
    </cofactor>
    <text evidence="9">Binds a second Mg(2+) ion via substrate during catalysis.</text>
</comment>
<feature type="binding site" evidence="9">
    <location>
        <position position="247"/>
    </location>
    <ligand>
        <name>Mg(2+)</name>
        <dbReference type="ChEBI" id="CHEBI:18420"/>
    </ligand>
</feature>
<dbReference type="SMART" id="SM01193">
    <property type="entry name" value="Enolase_N"/>
    <property type="match status" value="1"/>
</dbReference>
<keyword evidence="13" id="KW-1185">Reference proteome</keyword>
<organism evidence="12 13">
    <name type="scientific">Dictyobacter halimunensis</name>
    <dbReference type="NCBI Taxonomy" id="3026934"/>
    <lineage>
        <taxon>Bacteria</taxon>
        <taxon>Bacillati</taxon>
        <taxon>Chloroflexota</taxon>
        <taxon>Ktedonobacteria</taxon>
        <taxon>Ktedonobacterales</taxon>
        <taxon>Dictyobacteraceae</taxon>
        <taxon>Dictyobacter</taxon>
    </lineage>
</organism>
<evidence type="ECO:0000313" key="12">
    <source>
        <dbReference type="EMBL" id="GLV54683.1"/>
    </source>
</evidence>
<dbReference type="Proteomes" id="UP001344906">
    <property type="component" value="Unassembled WGS sequence"/>
</dbReference>
<comment type="function">
    <text evidence="9">Catalyzes the reversible conversion of 2-phosphoglycerate (2-PG) into phosphoenolpyruvate (PEP). It is essential for the degradation of carbohydrates via glycolysis.</text>
</comment>
<proteinExistence type="inferred from homology"/>
<dbReference type="SUPFAM" id="SSF51604">
    <property type="entry name" value="Enolase C-terminal domain-like"/>
    <property type="match status" value="1"/>
</dbReference>
<name>A0ABQ6FQH4_9CHLR</name>
<evidence type="ECO:0000256" key="9">
    <source>
        <dbReference type="HAMAP-Rule" id="MF_00318"/>
    </source>
</evidence>